<dbReference type="OrthoDB" id="2156697at2"/>
<evidence type="ECO:0000313" key="1">
    <source>
        <dbReference type="EMBL" id="SIO24114.1"/>
    </source>
</evidence>
<protein>
    <submittedName>
        <fullName evidence="1">Uncharacterized protein</fullName>
    </submittedName>
</protein>
<evidence type="ECO:0000313" key="2">
    <source>
        <dbReference type="Proteomes" id="UP000184758"/>
    </source>
</evidence>
<reference evidence="2" key="1">
    <citation type="submission" date="2016-11" db="EMBL/GenBank/DDBJ databases">
        <authorList>
            <person name="Varghese N."/>
            <person name="Submissions S."/>
        </authorList>
    </citation>
    <scope>NUCLEOTIDE SEQUENCE [LARGE SCALE GENOMIC DNA]</scope>
    <source>
        <strain evidence="2">313</strain>
    </source>
</reference>
<dbReference type="AlphaFoldDB" id="A0A1N6HWA9"/>
<proteinExistence type="predicted"/>
<dbReference type="Proteomes" id="UP000184758">
    <property type="component" value="Unassembled WGS sequence"/>
</dbReference>
<dbReference type="EMBL" id="FSRN01000001">
    <property type="protein sequence ID" value="SIO24114.1"/>
    <property type="molecule type" value="Genomic_DNA"/>
</dbReference>
<sequence>MLSKLTQVKGYSDLDEEQLQVLSLVYARHMDTLQNPPEYAVDNIIEINDNSKQNFVSITFKNGKVFHYTPNGSWY</sequence>
<organism evidence="1 2">
    <name type="scientific">Carnobacterium alterfunditum</name>
    <dbReference type="NCBI Taxonomy" id="28230"/>
    <lineage>
        <taxon>Bacteria</taxon>
        <taxon>Bacillati</taxon>
        <taxon>Bacillota</taxon>
        <taxon>Bacilli</taxon>
        <taxon>Lactobacillales</taxon>
        <taxon>Carnobacteriaceae</taxon>
        <taxon>Carnobacterium</taxon>
    </lineage>
</organism>
<accession>A0A1N6HWA9</accession>
<keyword evidence="2" id="KW-1185">Reference proteome</keyword>
<name>A0A1N6HWA9_9LACT</name>
<gene>
    <name evidence="1" type="ORF">SAMN05878443_2131</name>
</gene>
<dbReference type="RefSeq" id="WP_034545951.1">
    <property type="nucleotide sequence ID" value="NZ_FSRN01000001.1"/>
</dbReference>